<name>A0A7S0QY23_9CHLO</name>
<gene>
    <name evidence="2" type="ORF">POBO1169_LOCUS4329</name>
</gene>
<evidence type="ECO:0008006" key="3">
    <source>
        <dbReference type="Google" id="ProtNLM"/>
    </source>
</evidence>
<feature type="compositionally biased region" description="Pro residues" evidence="1">
    <location>
        <begin position="248"/>
        <end position="260"/>
    </location>
</feature>
<accession>A0A7S0QY23</accession>
<protein>
    <recommendedName>
        <fullName evidence="3">Senescence domain-containing protein</fullName>
    </recommendedName>
</protein>
<evidence type="ECO:0000313" key="2">
    <source>
        <dbReference type="EMBL" id="CAD8656233.1"/>
    </source>
</evidence>
<feature type="region of interest" description="Disordered" evidence="1">
    <location>
        <begin position="215"/>
        <end position="269"/>
    </location>
</feature>
<sequence>MYVLAIHTITDITAKVPFAMMVLQDAIKTKAIPSQLKVTQVLPTSGPRSMSMWEASSVEEVETYTNQLLSDWCINECFTVVEDQAYGLNLQKAVSTTQQNAELVLNQTANTTKAVVSAVSTSLTQMDAKFHLNEKAKMLGTRVAELTVKAKESAEVAGAKALENPTVASSVGSLQSAFGFIGKKAYEAGTAVRQKAHEVNTVVVARVQQINQSGVTGGVATDGDVEGDSSPSALDTAASDPADDNPQTPAPEPEPEPAPAPETQDPNPA</sequence>
<proteinExistence type="predicted"/>
<dbReference type="AlphaFoldDB" id="A0A7S0QY23"/>
<dbReference type="EMBL" id="HBFA01008287">
    <property type="protein sequence ID" value="CAD8656233.1"/>
    <property type="molecule type" value="Transcribed_RNA"/>
</dbReference>
<evidence type="ECO:0000256" key="1">
    <source>
        <dbReference type="SAM" id="MobiDB-lite"/>
    </source>
</evidence>
<reference evidence="2" key="1">
    <citation type="submission" date="2021-01" db="EMBL/GenBank/DDBJ databases">
        <authorList>
            <person name="Corre E."/>
            <person name="Pelletier E."/>
            <person name="Niang G."/>
            <person name="Scheremetjew M."/>
            <person name="Finn R."/>
            <person name="Kale V."/>
            <person name="Holt S."/>
            <person name="Cochrane G."/>
            <person name="Meng A."/>
            <person name="Brown T."/>
            <person name="Cohen L."/>
        </authorList>
    </citation>
    <scope>NUCLEOTIDE SEQUENCE</scope>
    <source>
        <strain evidence="2">CCMP722</strain>
    </source>
</reference>
<organism evidence="2">
    <name type="scientific">Pyramimonas obovata</name>
    <dbReference type="NCBI Taxonomy" id="1411642"/>
    <lineage>
        <taxon>Eukaryota</taxon>
        <taxon>Viridiplantae</taxon>
        <taxon>Chlorophyta</taxon>
        <taxon>Pyramimonadophyceae</taxon>
        <taxon>Pyramimonadales</taxon>
        <taxon>Pyramimonadaceae</taxon>
        <taxon>Pyramimonas</taxon>
        <taxon>Pyramimonas incertae sedis</taxon>
    </lineage>
</organism>